<organism evidence="1 2">
    <name type="scientific">Telmatocola sphagniphila</name>
    <dbReference type="NCBI Taxonomy" id="1123043"/>
    <lineage>
        <taxon>Bacteria</taxon>
        <taxon>Pseudomonadati</taxon>
        <taxon>Planctomycetota</taxon>
        <taxon>Planctomycetia</taxon>
        <taxon>Gemmatales</taxon>
        <taxon>Gemmataceae</taxon>
    </lineage>
</organism>
<accession>A0A8E6EWK3</accession>
<proteinExistence type="predicted"/>
<evidence type="ECO:0008006" key="3">
    <source>
        <dbReference type="Google" id="ProtNLM"/>
    </source>
</evidence>
<dbReference type="Proteomes" id="UP000676194">
    <property type="component" value="Chromosome"/>
</dbReference>
<dbReference type="PROSITE" id="PS51257">
    <property type="entry name" value="PROKAR_LIPOPROTEIN"/>
    <property type="match status" value="1"/>
</dbReference>
<evidence type="ECO:0000313" key="1">
    <source>
        <dbReference type="EMBL" id="QVL30668.1"/>
    </source>
</evidence>
<name>A0A8E6EWK3_9BACT</name>
<dbReference type="EMBL" id="CP074694">
    <property type="protein sequence ID" value="QVL30668.1"/>
    <property type="molecule type" value="Genomic_DNA"/>
</dbReference>
<dbReference type="KEGG" id="tsph:KIH39_17640"/>
<evidence type="ECO:0000313" key="2">
    <source>
        <dbReference type="Proteomes" id="UP000676194"/>
    </source>
</evidence>
<keyword evidence="2" id="KW-1185">Reference proteome</keyword>
<sequence>MRTFAFFWFLLLTVSGISCQRSSPLVEQKTQPFLKVGQYPGNVNETDCELINWDIEGKALTELTFQLSVIANGKVEVLQKETCSWNQYIPGPKEITGRLHLVMREGDPFGLKKKISPIFILNLGPLEPGTRVREHSTKILDATNRGATHILRVVTGMASTQPRIFGAYFGDFLGPYPSDCTLEELKKNMINGLSYLELTVDYK</sequence>
<reference evidence="1" key="1">
    <citation type="submission" date="2021-05" db="EMBL/GenBank/DDBJ databases">
        <title>Complete genome sequence of the cellulolytic planctomycete Telmatocola sphagniphila SP2T and characterization of the first cellulase from planctomycetes.</title>
        <authorList>
            <person name="Rakitin A.L."/>
            <person name="Beletsky A.V."/>
            <person name="Naumoff D.G."/>
            <person name="Kulichevskaya I.S."/>
            <person name="Mardanov A.V."/>
            <person name="Ravin N.V."/>
            <person name="Dedysh S.N."/>
        </authorList>
    </citation>
    <scope>NUCLEOTIDE SEQUENCE</scope>
    <source>
        <strain evidence="1">SP2T</strain>
    </source>
</reference>
<protein>
    <recommendedName>
        <fullName evidence="3">Lipoprotein</fullName>
    </recommendedName>
</protein>
<dbReference type="AlphaFoldDB" id="A0A8E6EWK3"/>
<dbReference type="RefSeq" id="WP_213494539.1">
    <property type="nucleotide sequence ID" value="NZ_CP074694.1"/>
</dbReference>
<gene>
    <name evidence="1" type="ORF">KIH39_17640</name>
</gene>